<evidence type="ECO:0000313" key="8">
    <source>
        <dbReference type="Proteomes" id="UP000887023"/>
    </source>
</evidence>
<dbReference type="Pfam" id="PF00042">
    <property type="entry name" value="Globin"/>
    <property type="match status" value="1"/>
</dbReference>
<dbReference type="RefSeq" id="WP_217995925.1">
    <property type="nucleotide sequence ID" value="NZ_CBCRUZ010000003.1"/>
</dbReference>
<evidence type="ECO:0000313" key="7">
    <source>
        <dbReference type="EMBL" id="QXQ14283.1"/>
    </source>
</evidence>
<keyword evidence="4" id="KW-0408">Iron</keyword>
<keyword evidence="8" id="KW-1185">Reference proteome</keyword>
<evidence type="ECO:0000256" key="1">
    <source>
        <dbReference type="ARBA" id="ARBA00001974"/>
    </source>
</evidence>
<dbReference type="Pfam" id="PF00175">
    <property type="entry name" value="NAD_binding_1"/>
    <property type="match status" value="1"/>
</dbReference>
<dbReference type="InterPro" id="IPR008333">
    <property type="entry name" value="Cbr1-like_FAD-bd_dom"/>
</dbReference>
<organism evidence="7 8">
    <name type="scientific">Skermania pinensis</name>
    <dbReference type="NCBI Taxonomy" id="39122"/>
    <lineage>
        <taxon>Bacteria</taxon>
        <taxon>Bacillati</taxon>
        <taxon>Actinomycetota</taxon>
        <taxon>Actinomycetes</taxon>
        <taxon>Mycobacteriales</taxon>
        <taxon>Gordoniaceae</taxon>
        <taxon>Skermania</taxon>
    </lineage>
</organism>
<dbReference type="PANTHER" id="PTHR47354:SF5">
    <property type="entry name" value="PROTEIN RFBI"/>
    <property type="match status" value="1"/>
</dbReference>
<comment type="similarity">
    <text evidence="4">Belongs to the globin family.</text>
</comment>
<dbReference type="InterPro" id="IPR050415">
    <property type="entry name" value="MRET"/>
</dbReference>
<keyword evidence="3" id="KW-0411">Iron-sulfur</keyword>
<dbReference type="InterPro" id="IPR001433">
    <property type="entry name" value="OxRdtase_FAD/NAD-bd"/>
</dbReference>
<dbReference type="InterPro" id="IPR000971">
    <property type="entry name" value="Globin"/>
</dbReference>
<accession>A0ABX8S8U5</accession>
<feature type="domain" description="FAD-binding FR-type" evidence="6">
    <location>
        <begin position="141"/>
        <end position="241"/>
    </location>
</feature>
<dbReference type="Pfam" id="PF00970">
    <property type="entry name" value="FAD_binding_6"/>
    <property type="match status" value="1"/>
</dbReference>
<evidence type="ECO:0000259" key="6">
    <source>
        <dbReference type="PROSITE" id="PS51384"/>
    </source>
</evidence>
<dbReference type="PROSITE" id="PS01033">
    <property type="entry name" value="GLOBIN"/>
    <property type="match status" value="1"/>
</dbReference>
<reference evidence="7" key="1">
    <citation type="submission" date="2021-07" db="EMBL/GenBank/DDBJ databases">
        <title>Candidatus Kaistella beijingensis sp. nov. isolated from a municipal wastewater treatment plant is involved in sludge foaming.</title>
        <authorList>
            <person name="Song Y."/>
            <person name="Liu S.-J."/>
        </authorList>
    </citation>
    <scope>NUCLEOTIDE SEQUENCE</scope>
    <source>
        <strain evidence="7">DSM 43998</strain>
    </source>
</reference>
<feature type="domain" description="Globin" evidence="5">
    <location>
        <begin position="1"/>
        <end position="134"/>
    </location>
</feature>
<dbReference type="InterPro" id="IPR017927">
    <property type="entry name" value="FAD-bd_FR_type"/>
</dbReference>
<keyword evidence="4" id="KW-0349">Heme</keyword>
<dbReference type="Proteomes" id="UP000887023">
    <property type="component" value="Chromosome"/>
</dbReference>
<dbReference type="PROSITE" id="PS51384">
    <property type="entry name" value="FAD_FR"/>
    <property type="match status" value="1"/>
</dbReference>
<evidence type="ECO:0000256" key="4">
    <source>
        <dbReference type="RuleBase" id="RU000356"/>
    </source>
</evidence>
<keyword evidence="4" id="KW-0561">Oxygen transport</keyword>
<dbReference type="EMBL" id="CP079105">
    <property type="protein sequence ID" value="QXQ14283.1"/>
    <property type="molecule type" value="Genomic_DNA"/>
</dbReference>
<evidence type="ECO:0000256" key="3">
    <source>
        <dbReference type="ARBA" id="ARBA00023014"/>
    </source>
</evidence>
<comment type="cofactor">
    <cofactor evidence="1">
        <name>FAD</name>
        <dbReference type="ChEBI" id="CHEBI:57692"/>
    </cofactor>
</comment>
<dbReference type="CDD" id="cd19753">
    <property type="entry name" value="Mb-like_oxidoreductase"/>
    <property type="match status" value="1"/>
</dbReference>
<protein>
    <recommendedName>
        <fullName evidence="9">Nitric oxide dioxygenase</fullName>
    </recommendedName>
</protein>
<name>A0ABX8S8U5_9ACTN</name>
<evidence type="ECO:0008006" key="9">
    <source>
        <dbReference type="Google" id="ProtNLM"/>
    </source>
</evidence>
<gene>
    <name evidence="7" type="ORF">KV203_02285</name>
</gene>
<proteinExistence type="inferred from homology"/>
<keyword evidence="4" id="KW-0479">Metal-binding</keyword>
<sequence length="390" mass="43107">MTDIDLDAIERSWPKVVAVGDEATQYFYSHLFLAHPEVRDMFPISMSAQRDRFFRALGTIVSDVRKHGTQTDFVRQLGRDHRRYQTIPEHYGAVEGSFIATLRHFLGAEWTEELAASWAGAYQLIANSMVDAAEDDEHTAPAWWDAEVLASQRRTIEVAVHTIRPTQQYSYQPGQSFALEVEKRPKLWRYFSPANAPRPDGAIELHVQAVAGGQVSGLFARAMPVGEKVKIGAPVGVSLTLPVEHTGDIVMVAGGTGLAPLRALTEQFTNRWRTTGSGPQVHMYVGARETWHLYDSNYLNALAKQPWFHYTPVVSGDPNYPGQTGMVGEVAARERPWSDRPQTALVCGSTAMVSGTIEALRATGYPEEAIRVEDFGAIGWDDHEAAGDGV</sequence>
<evidence type="ECO:0000256" key="2">
    <source>
        <dbReference type="ARBA" id="ARBA00022714"/>
    </source>
</evidence>
<evidence type="ECO:0000259" key="5">
    <source>
        <dbReference type="PROSITE" id="PS01033"/>
    </source>
</evidence>
<keyword evidence="4" id="KW-0813">Transport</keyword>
<dbReference type="PANTHER" id="PTHR47354">
    <property type="entry name" value="NADH OXIDOREDUCTASE HCR"/>
    <property type="match status" value="1"/>
</dbReference>
<keyword evidence="2" id="KW-0001">2Fe-2S</keyword>